<keyword evidence="2" id="KW-1185">Reference proteome</keyword>
<proteinExistence type="predicted"/>
<accession>L8JRH1</accession>
<evidence type="ECO:0008006" key="3">
    <source>
        <dbReference type="Google" id="ProtNLM"/>
    </source>
</evidence>
<dbReference type="SUPFAM" id="SSF52540">
    <property type="entry name" value="P-loop containing nucleoside triphosphate hydrolases"/>
    <property type="match status" value="1"/>
</dbReference>
<dbReference type="AlphaFoldDB" id="L8JRH1"/>
<dbReference type="Gene3D" id="3.40.50.300">
    <property type="entry name" value="P-loop containing nucleotide triphosphate hydrolases"/>
    <property type="match status" value="1"/>
</dbReference>
<dbReference type="eggNOG" id="ENOG50335PE">
    <property type="taxonomic scope" value="Bacteria"/>
</dbReference>
<dbReference type="InterPro" id="IPR027417">
    <property type="entry name" value="P-loop_NTPase"/>
</dbReference>
<organism evidence="1 2">
    <name type="scientific">Fulvivirga imtechensis AK7</name>
    <dbReference type="NCBI Taxonomy" id="1237149"/>
    <lineage>
        <taxon>Bacteria</taxon>
        <taxon>Pseudomonadati</taxon>
        <taxon>Bacteroidota</taxon>
        <taxon>Cytophagia</taxon>
        <taxon>Cytophagales</taxon>
        <taxon>Fulvivirgaceae</taxon>
        <taxon>Fulvivirga</taxon>
    </lineage>
</organism>
<sequence>MNKESAPAKPWAKVLRKMLGQRLYSDIRANFLFRSSDSPFPLYPDTPFNPHWDHFLNADAKSSGAATGSMVYIVSPTQRSGTNFLGNLLERHPQLQAPYGAELPMEQCLYSYSHFIKNYCYKTVSTWKKWVEGGDERLEKHAKMLMKHMGDGLISYFKGFIEKDCTLLMKTPDAGNLDNFFHMFPEAKVVILIRDGRDTMESFSKSWGGSGAFRQMSQRWSQRVDTILKFQQQADEAGYSDQHMVVTYERLNENTPEELKRIFNFLHINPALYPWDQVEEVPILGSSAYKGDDQQVHWKPIEKTKEFKPNQKWVSWSSKKKATFKAAAGKNLVKLGFANNNDW</sequence>
<comment type="caution">
    <text evidence="1">The sequence shown here is derived from an EMBL/GenBank/DDBJ whole genome shotgun (WGS) entry which is preliminary data.</text>
</comment>
<dbReference type="RefSeq" id="WP_009579937.1">
    <property type="nucleotide sequence ID" value="NZ_AMZN01000039.1"/>
</dbReference>
<name>L8JRH1_9BACT</name>
<dbReference type="EMBL" id="AMZN01000039">
    <property type="protein sequence ID" value="ELR71465.1"/>
    <property type="molecule type" value="Genomic_DNA"/>
</dbReference>
<dbReference type="OrthoDB" id="977108at2"/>
<evidence type="ECO:0000313" key="1">
    <source>
        <dbReference type="EMBL" id="ELR71465.1"/>
    </source>
</evidence>
<dbReference type="STRING" id="1237149.C900_02528"/>
<protein>
    <recommendedName>
        <fullName evidence="3">Sulfotransferase</fullName>
    </recommendedName>
</protein>
<dbReference type="Proteomes" id="UP000011135">
    <property type="component" value="Unassembled WGS sequence"/>
</dbReference>
<dbReference type="Pfam" id="PF13469">
    <property type="entry name" value="Sulfotransfer_3"/>
    <property type="match status" value="1"/>
</dbReference>
<gene>
    <name evidence="1" type="ORF">C900_02528</name>
</gene>
<reference evidence="1 2" key="1">
    <citation type="submission" date="2012-12" db="EMBL/GenBank/DDBJ databases">
        <title>Genome assembly of Fulvivirga imtechensis AK7.</title>
        <authorList>
            <person name="Nupur N."/>
            <person name="Khatri I."/>
            <person name="Kumar R."/>
            <person name="Subramanian S."/>
            <person name="Pinnaka A."/>
        </authorList>
    </citation>
    <scope>NUCLEOTIDE SEQUENCE [LARGE SCALE GENOMIC DNA]</scope>
    <source>
        <strain evidence="1 2">AK7</strain>
    </source>
</reference>
<evidence type="ECO:0000313" key="2">
    <source>
        <dbReference type="Proteomes" id="UP000011135"/>
    </source>
</evidence>